<organism evidence="5 6">
    <name type="scientific">Paenibacillus solisilvae</name>
    <dbReference type="NCBI Taxonomy" id="2486751"/>
    <lineage>
        <taxon>Bacteria</taxon>
        <taxon>Bacillati</taxon>
        <taxon>Bacillota</taxon>
        <taxon>Bacilli</taxon>
        <taxon>Bacillales</taxon>
        <taxon>Paenibacillaceae</taxon>
        <taxon>Paenibacillus</taxon>
    </lineage>
</organism>
<evidence type="ECO:0000313" key="5">
    <source>
        <dbReference type="EMBL" id="MFC5651610.1"/>
    </source>
</evidence>
<evidence type="ECO:0000259" key="4">
    <source>
        <dbReference type="PROSITE" id="PS51790"/>
    </source>
</evidence>
<dbReference type="PANTHER" id="PTHR10173:SF59">
    <property type="entry name" value="PEPTIDE METHIONINE SULFOXIDE REDUCTASE MSRA_MSRB"/>
    <property type="match status" value="1"/>
</dbReference>
<dbReference type="Pfam" id="PF01641">
    <property type="entry name" value="SelR"/>
    <property type="match status" value="1"/>
</dbReference>
<dbReference type="InterPro" id="IPR028427">
    <property type="entry name" value="Met_Sox_Rdtase_MsrB"/>
</dbReference>
<dbReference type="EMBL" id="JBHSOW010000080">
    <property type="protein sequence ID" value="MFC5651610.1"/>
    <property type="molecule type" value="Genomic_DNA"/>
</dbReference>
<evidence type="ECO:0000256" key="1">
    <source>
        <dbReference type="ARBA" id="ARBA00012499"/>
    </source>
</evidence>
<protein>
    <recommendedName>
        <fullName evidence="1">peptide-methionine (R)-S-oxide reductase</fullName>
        <ecNumber evidence="1">1.8.4.12</ecNumber>
    </recommendedName>
</protein>
<comment type="caution">
    <text evidence="5">The sequence shown here is derived from an EMBL/GenBank/DDBJ whole genome shotgun (WGS) entry which is preliminary data.</text>
</comment>
<name>A0ABW0W5F7_9BACL</name>
<dbReference type="GO" id="GO:0033743">
    <property type="term" value="F:peptide-methionine (R)-S-oxide reductase activity"/>
    <property type="evidence" value="ECO:0007669"/>
    <property type="project" value="UniProtKB-EC"/>
</dbReference>
<dbReference type="PROSITE" id="PS51790">
    <property type="entry name" value="MSRB"/>
    <property type="match status" value="1"/>
</dbReference>
<proteinExistence type="predicted"/>
<feature type="domain" description="MsrB" evidence="4">
    <location>
        <begin position="1"/>
        <end position="120"/>
    </location>
</feature>
<dbReference type="SUPFAM" id="SSF51316">
    <property type="entry name" value="Mss4-like"/>
    <property type="match status" value="1"/>
</dbReference>
<dbReference type="Gene3D" id="2.170.150.20">
    <property type="entry name" value="Peptide methionine sulfoxide reductase"/>
    <property type="match status" value="1"/>
</dbReference>
<keyword evidence="2 5" id="KW-0560">Oxidoreductase</keyword>
<dbReference type="EC" id="1.8.4.12" evidence="1"/>
<gene>
    <name evidence="5" type="primary">msrB</name>
    <name evidence="5" type="ORF">ACFPYJ_21320</name>
</gene>
<dbReference type="NCBIfam" id="TIGR00357">
    <property type="entry name" value="peptide-methionine (R)-S-oxide reductase MsrB"/>
    <property type="match status" value="1"/>
</dbReference>
<sequence>MREQLTERQYEVTHNLGTEPAFENEYWNNDREGLYVDIITGDPLFSSRDKYDSGSGWPSFTKPLNDGLIRKEGDFSGGLVRTAVRSRLGNYHLGYLFNDGPEPTKLHYRLNSASLRFVPKSDLEHEGYNRYLKLFEH</sequence>
<evidence type="ECO:0000313" key="6">
    <source>
        <dbReference type="Proteomes" id="UP001596047"/>
    </source>
</evidence>
<dbReference type="InterPro" id="IPR002579">
    <property type="entry name" value="Met_Sox_Rdtase_MsrB_dom"/>
</dbReference>
<accession>A0ABW0W5F7</accession>
<evidence type="ECO:0000256" key="2">
    <source>
        <dbReference type="ARBA" id="ARBA00023002"/>
    </source>
</evidence>
<reference evidence="6" key="1">
    <citation type="journal article" date="2019" name="Int. J. Syst. Evol. Microbiol.">
        <title>The Global Catalogue of Microorganisms (GCM) 10K type strain sequencing project: providing services to taxonomists for standard genome sequencing and annotation.</title>
        <authorList>
            <consortium name="The Broad Institute Genomics Platform"/>
            <consortium name="The Broad Institute Genome Sequencing Center for Infectious Disease"/>
            <person name="Wu L."/>
            <person name="Ma J."/>
        </authorList>
    </citation>
    <scope>NUCLEOTIDE SEQUENCE [LARGE SCALE GENOMIC DNA]</scope>
    <source>
        <strain evidence="6">CGMCC 1.3240</strain>
    </source>
</reference>
<evidence type="ECO:0000256" key="3">
    <source>
        <dbReference type="ARBA" id="ARBA00048488"/>
    </source>
</evidence>
<dbReference type="Proteomes" id="UP001596047">
    <property type="component" value="Unassembled WGS sequence"/>
</dbReference>
<dbReference type="RefSeq" id="WP_379190474.1">
    <property type="nucleotide sequence ID" value="NZ_JBHSOW010000080.1"/>
</dbReference>
<comment type="catalytic activity">
    <reaction evidence="3">
        <text>L-methionyl-[protein] + [thioredoxin]-disulfide + H2O = L-methionyl-(R)-S-oxide-[protein] + [thioredoxin]-dithiol</text>
        <dbReference type="Rhea" id="RHEA:24164"/>
        <dbReference type="Rhea" id="RHEA-COMP:10698"/>
        <dbReference type="Rhea" id="RHEA-COMP:10700"/>
        <dbReference type="Rhea" id="RHEA-COMP:12313"/>
        <dbReference type="Rhea" id="RHEA-COMP:12314"/>
        <dbReference type="ChEBI" id="CHEBI:15377"/>
        <dbReference type="ChEBI" id="CHEBI:16044"/>
        <dbReference type="ChEBI" id="CHEBI:29950"/>
        <dbReference type="ChEBI" id="CHEBI:45764"/>
        <dbReference type="ChEBI" id="CHEBI:50058"/>
        <dbReference type="EC" id="1.8.4.12"/>
    </reaction>
</comment>
<dbReference type="PANTHER" id="PTHR10173">
    <property type="entry name" value="METHIONINE SULFOXIDE REDUCTASE"/>
    <property type="match status" value="1"/>
</dbReference>
<dbReference type="InterPro" id="IPR011057">
    <property type="entry name" value="Mss4-like_sf"/>
</dbReference>
<keyword evidence="6" id="KW-1185">Reference proteome</keyword>